<sequence length="137" mass="15438">MSSSVHTMAETVRHMTGNLAAGLGVLSGELLWLVRGSIHAHEIRQIQRRLDQELKVLGSACEHALSAENDPEQQDLSDKTASPEMDLAARQVRFLRDEIDRLKENAMADRARFIEKQRLKYEKRHPADNGSVPQANQ</sequence>
<dbReference type="AlphaFoldDB" id="Q30ZI0"/>
<evidence type="ECO:0000313" key="2">
    <source>
        <dbReference type="EMBL" id="ABB38916.1"/>
    </source>
</evidence>
<proteinExistence type="predicted"/>
<dbReference type="EMBL" id="CP000112">
    <property type="protein sequence ID" value="ABB38916.1"/>
    <property type="molecule type" value="Genomic_DNA"/>
</dbReference>
<dbReference type="STRING" id="207559.Dde_2119"/>
<evidence type="ECO:0000313" key="3">
    <source>
        <dbReference type="Proteomes" id="UP000002710"/>
    </source>
</evidence>
<dbReference type="RefSeq" id="WP_011368019.1">
    <property type="nucleotide sequence ID" value="NC_007519.1"/>
</dbReference>
<gene>
    <name evidence="2" type="ordered locus">Dde_2119</name>
</gene>
<dbReference type="Proteomes" id="UP000002710">
    <property type="component" value="Chromosome"/>
</dbReference>
<keyword evidence="3" id="KW-1185">Reference proteome</keyword>
<accession>Q30ZI0</accession>
<feature type="coiled-coil region" evidence="1">
    <location>
        <begin position="85"/>
        <end position="112"/>
    </location>
</feature>
<dbReference type="HOGENOM" id="CLU_1861934_0_0_7"/>
<evidence type="ECO:0000256" key="1">
    <source>
        <dbReference type="SAM" id="Coils"/>
    </source>
</evidence>
<dbReference type="KEGG" id="dde:Dde_2119"/>
<keyword evidence="1" id="KW-0175">Coiled coil</keyword>
<protein>
    <submittedName>
        <fullName evidence="2">Uncharacterized protein</fullName>
    </submittedName>
</protein>
<reference evidence="2 3" key="1">
    <citation type="journal article" date="2011" name="J. Bacteriol.">
        <title>Complete genome sequence and updated annotation of Desulfovibrio alaskensis G20.</title>
        <authorList>
            <person name="Hauser L.J."/>
            <person name="Land M.L."/>
            <person name="Brown S.D."/>
            <person name="Larimer F."/>
            <person name="Keller K.L."/>
            <person name="Rapp-Giles B.J."/>
            <person name="Price M.N."/>
            <person name="Lin M."/>
            <person name="Bruce D.C."/>
            <person name="Detter J.C."/>
            <person name="Tapia R."/>
            <person name="Han C.S."/>
            <person name="Goodwin L.A."/>
            <person name="Cheng J.F."/>
            <person name="Pitluck S."/>
            <person name="Copeland A."/>
            <person name="Lucas S."/>
            <person name="Nolan M."/>
            <person name="Lapidus A.L."/>
            <person name="Palumbo A.V."/>
            <person name="Wall J.D."/>
        </authorList>
    </citation>
    <scope>NUCLEOTIDE SEQUENCE [LARGE SCALE GENOMIC DNA]</scope>
    <source>
        <strain evidence="3">ATCC BAA 1058 / DSM 17464 / G20</strain>
    </source>
</reference>
<organism evidence="2 3">
    <name type="scientific">Oleidesulfovibrio alaskensis (strain ATCC BAA-1058 / DSM 17464 / G20)</name>
    <name type="common">Desulfovibrio alaskensis</name>
    <dbReference type="NCBI Taxonomy" id="207559"/>
    <lineage>
        <taxon>Bacteria</taxon>
        <taxon>Pseudomonadati</taxon>
        <taxon>Thermodesulfobacteriota</taxon>
        <taxon>Desulfovibrionia</taxon>
        <taxon>Desulfovibrionales</taxon>
        <taxon>Desulfovibrionaceae</taxon>
        <taxon>Oleidesulfovibrio</taxon>
    </lineage>
</organism>
<name>Q30ZI0_OLEA2</name>